<comment type="caution">
    <text evidence="2">The sequence shown here is derived from an EMBL/GenBank/DDBJ whole genome shotgun (WGS) entry which is preliminary data.</text>
</comment>
<evidence type="ECO:0000313" key="3">
    <source>
        <dbReference type="Proteomes" id="UP001207918"/>
    </source>
</evidence>
<evidence type="ECO:0000259" key="1">
    <source>
        <dbReference type="Pfam" id="PF00248"/>
    </source>
</evidence>
<protein>
    <submittedName>
        <fullName evidence="2">Aldo/keto reductase</fullName>
    </submittedName>
</protein>
<dbReference type="PANTHER" id="PTHR43312:SF1">
    <property type="entry name" value="NADP-DEPENDENT OXIDOREDUCTASE DOMAIN-CONTAINING PROTEIN"/>
    <property type="match status" value="1"/>
</dbReference>
<name>A0ABT3PKE8_9BACT</name>
<dbReference type="Proteomes" id="UP001207918">
    <property type="component" value="Unassembled WGS sequence"/>
</dbReference>
<accession>A0ABT3PKE8</accession>
<dbReference type="CDD" id="cd19086">
    <property type="entry name" value="AKR_AKR11C1"/>
    <property type="match status" value="1"/>
</dbReference>
<dbReference type="InterPro" id="IPR036812">
    <property type="entry name" value="NAD(P)_OxRdtase_dom_sf"/>
</dbReference>
<sequence>MHYRSFKGTSVAEIGLGTWQLGSSEWGSVGEEEALSILQSYVEQGGNFIDTADIYGMGLSEKTIGSFLDQLETDRKIHVATKLGRREDNGYGWPQNFSYKTMREHVESSLRNLGLSQLFLDQFHCIPQEELEKGDVFNHFRKLQEEGLIKHWGASVETTEEALICLEQEGIASLQIIFNLFRQHLADEIFEKAAEKDVALIVRVPLASGMLTGKFDKNTTFPKGDHRNFNADGEAFNVGETFSGIQFDKGLELVRKTEQIMPDKEMPQLALRWILDHPQVTTIIPGATKREHVISNTSASSLDPIPSETHKELRELYDKEIRPNIRGRY</sequence>
<dbReference type="InterPro" id="IPR023210">
    <property type="entry name" value="NADP_OxRdtase_dom"/>
</dbReference>
<dbReference type="Gene3D" id="3.20.20.100">
    <property type="entry name" value="NADP-dependent oxidoreductase domain"/>
    <property type="match status" value="1"/>
</dbReference>
<dbReference type="RefSeq" id="WP_265765116.1">
    <property type="nucleotide sequence ID" value="NZ_JAGGJA010000003.1"/>
</dbReference>
<dbReference type="EMBL" id="JAGGJA010000003">
    <property type="protein sequence ID" value="MCW9706410.1"/>
    <property type="molecule type" value="Genomic_DNA"/>
</dbReference>
<keyword evidence="3" id="KW-1185">Reference proteome</keyword>
<proteinExistence type="predicted"/>
<organism evidence="2 3">
    <name type="scientific">Fodinibius salsisoli</name>
    <dbReference type="NCBI Taxonomy" id="2820877"/>
    <lineage>
        <taxon>Bacteria</taxon>
        <taxon>Pseudomonadati</taxon>
        <taxon>Balneolota</taxon>
        <taxon>Balneolia</taxon>
        <taxon>Balneolales</taxon>
        <taxon>Balneolaceae</taxon>
        <taxon>Fodinibius</taxon>
    </lineage>
</organism>
<dbReference type="SUPFAM" id="SSF51430">
    <property type="entry name" value="NAD(P)-linked oxidoreductase"/>
    <property type="match status" value="1"/>
</dbReference>
<feature type="domain" description="NADP-dependent oxidoreductase" evidence="1">
    <location>
        <begin position="13"/>
        <end position="317"/>
    </location>
</feature>
<dbReference type="Pfam" id="PF00248">
    <property type="entry name" value="Aldo_ket_red"/>
    <property type="match status" value="1"/>
</dbReference>
<reference evidence="2 3" key="1">
    <citation type="submission" date="2021-03" db="EMBL/GenBank/DDBJ databases">
        <title>Aliifodinibius sp. nov., a new bacterium isolated from saline soil.</title>
        <authorList>
            <person name="Galisteo C."/>
            <person name="De La Haba R."/>
            <person name="Sanchez-Porro C."/>
            <person name="Ventosa A."/>
        </authorList>
    </citation>
    <scope>NUCLEOTIDE SEQUENCE [LARGE SCALE GENOMIC DNA]</scope>
    <source>
        <strain evidence="2 3">1BSP15-2V2</strain>
    </source>
</reference>
<gene>
    <name evidence="2" type="ORF">J6I44_06070</name>
</gene>
<dbReference type="InterPro" id="IPR053135">
    <property type="entry name" value="AKR2_Oxidoreductase"/>
</dbReference>
<dbReference type="PANTHER" id="PTHR43312">
    <property type="entry name" value="D-THREO-ALDOSE 1-DEHYDROGENASE"/>
    <property type="match status" value="1"/>
</dbReference>
<evidence type="ECO:0000313" key="2">
    <source>
        <dbReference type="EMBL" id="MCW9706410.1"/>
    </source>
</evidence>